<comment type="caution">
    <text evidence="1">The sequence shown here is derived from an EMBL/GenBank/DDBJ whole genome shotgun (WGS) entry which is preliminary data.</text>
</comment>
<proteinExistence type="predicted"/>
<dbReference type="AlphaFoldDB" id="A0A9Q3U9N5"/>
<gene>
    <name evidence="1" type="ORF">IB292_02210</name>
</gene>
<dbReference type="Proteomes" id="UP000726777">
    <property type="component" value="Unassembled WGS sequence"/>
</dbReference>
<evidence type="ECO:0000313" key="2">
    <source>
        <dbReference type="Proteomes" id="UP000726777"/>
    </source>
</evidence>
<dbReference type="RefSeq" id="WP_228085516.1">
    <property type="nucleotide sequence ID" value="NZ_JACVHL010000002.1"/>
</dbReference>
<dbReference type="EMBL" id="JACVHL010000002">
    <property type="protein sequence ID" value="MCC3803842.1"/>
    <property type="molecule type" value="Genomic_DNA"/>
</dbReference>
<reference evidence="1" key="1">
    <citation type="submission" date="2020-09" db="EMBL/GenBank/DDBJ databases">
        <title>Genome sequence of Vibrio parahaemolyticus isolates.</title>
        <authorList>
            <person name="Hammerl J.A."/>
            <person name="Strauch E."/>
        </authorList>
    </citation>
    <scope>NUCLEOTIDE SEQUENCE</scope>
    <source>
        <strain evidence="1">17-VB00146</strain>
    </source>
</reference>
<sequence length="61" mass="6964">MSIDWNQIGNTEFNILDPLCGWWTEDGFTSNQHNAQAYTKSSLSDQQRSVISSHRCSIWSA</sequence>
<accession>A0A9Q3U9N5</accession>
<evidence type="ECO:0000313" key="1">
    <source>
        <dbReference type="EMBL" id="MCC3803842.1"/>
    </source>
</evidence>
<protein>
    <submittedName>
        <fullName evidence="1">Uncharacterized protein</fullName>
    </submittedName>
</protein>
<organism evidence="1 2">
    <name type="scientific">Vibrio parahaemolyticus</name>
    <dbReference type="NCBI Taxonomy" id="670"/>
    <lineage>
        <taxon>Bacteria</taxon>
        <taxon>Pseudomonadati</taxon>
        <taxon>Pseudomonadota</taxon>
        <taxon>Gammaproteobacteria</taxon>
        <taxon>Vibrionales</taxon>
        <taxon>Vibrionaceae</taxon>
        <taxon>Vibrio</taxon>
    </lineage>
</organism>
<name>A0A9Q3U9N5_VIBPH</name>